<dbReference type="PANTHER" id="PTHR30294:SF29">
    <property type="entry name" value="MULTIDRUG ABC TRANSPORTER PERMEASE YBHS-RELATED"/>
    <property type="match status" value="1"/>
</dbReference>
<feature type="transmembrane region" description="Helical" evidence="6">
    <location>
        <begin position="60"/>
        <end position="80"/>
    </location>
</feature>
<keyword evidence="8" id="KW-1185">Reference proteome</keyword>
<keyword evidence="5 6" id="KW-0472">Membrane</keyword>
<dbReference type="PANTHER" id="PTHR30294">
    <property type="entry name" value="MEMBRANE COMPONENT OF ABC TRANSPORTER YHHJ-RELATED"/>
    <property type="match status" value="1"/>
</dbReference>
<gene>
    <name evidence="7" type="ORF">EDC63_11172</name>
</gene>
<dbReference type="AlphaFoldDB" id="A0A4R3XZC4"/>
<feature type="transmembrane region" description="Helical" evidence="6">
    <location>
        <begin position="173"/>
        <end position="193"/>
    </location>
</feature>
<evidence type="ECO:0000256" key="3">
    <source>
        <dbReference type="ARBA" id="ARBA00022692"/>
    </source>
</evidence>
<evidence type="ECO:0000256" key="5">
    <source>
        <dbReference type="ARBA" id="ARBA00023136"/>
    </source>
</evidence>
<evidence type="ECO:0000256" key="2">
    <source>
        <dbReference type="ARBA" id="ARBA00022475"/>
    </source>
</evidence>
<comment type="subcellular location">
    <subcellularLocation>
        <location evidence="1">Cell membrane</location>
        <topology evidence="1">Multi-pass membrane protein</topology>
    </subcellularLocation>
</comment>
<protein>
    <submittedName>
        <fullName evidence="7">ABC-2 type transport system permease protein</fullName>
    </submittedName>
</protein>
<accession>A0A4R3XZC4</accession>
<dbReference type="GO" id="GO:0005886">
    <property type="term" value="C:plasma membrane"/>
    <property type="evidence" value="ECO:0007669"/>
    <property type="project" value="UniProtKB-SubCell"/>
</dbReference>
<dbReference type="GO" id="GO:0140359">
    <property type="term" value="F:ABC-type transporter activity"/>
    <property type="evidence" value="ECO:0007669"/>
    <property type="project" value="InterPro"/>
</dbReference>
<dbReference type="OrthoDB" id="9794512at2"/>
<organism evidence="7 8">
    <name type="scientific">Sulfurirhabdus autotrophica</name>
    <dbReference type="NCBI Taxonomy" id="1706046"/>
    <lineage>
        <taxon>Bacteria</taxon>
        <taxon>Pseudomonadati</taxon>
        <taxon>Pseudomonadota</taxon>
        <taxon>Betaproteobacteria</taxon>
        <taxon>Nitrosomonadales</taxon>
        <taxon>Sulfuricellaceae</taxon>
        <taxon>Sulfurirhabdus</taxon>
    </lineage>
</organism>
<dbReference type="Proteomes" id="UP000295367">
    <property type="component" value="Unassembled WGS sequence"/>
</dbReference>
<feature type="transmembrane region" description="Helical" evidence="6">
    <location>
        <begin position="143"/>
        <end position="166"/>
    </location>
</feature>
<evidence type="ECO:0000313" key="8">
    <source>
        <dbReference type="Proteomes" id="UP000295367"/>
    </source>
</evidence>
<dbReference type="EMBL" id="SMCO01000011">
    <property type="protein sequence ID" value="TCV84726.1"/>
    <property type="molecule type" value="Genomic_DNA"/>
</dbReference>
<evidence type="ECO:0000256" key="4">
    <source>
        <dbReference type="ARBA" id="ARBA00022989"/>
    </source>
</evidence>
<dbReference type="InterPro" id="IPR051449">
    <property type="entry name" value="ABC-2_transporter_component"/>
</dbReference>
<comment type="caution">
    <text evidence="7">The sequence shown here is derived from an EMBL/GenBank/DDBJ whole genome shotgun (WGS) entry which is preliminary data.</text>
</comment>
<keyword evidence="2" id="KW-1003">Cell membrane</keyword>
<evidence type="ECO:0000256" key="6">
    <source>
        <dbReference type="SAM" id="Phobius"/>
    </source>
</evidence>
<evidence type="ECO:0000256" key="1">
    <source>
        <dbReference type="ARBA" id="ARBA00004651"/>
    </source>
</evidence>
<dbReference type="RefSeq" id="WP_124946192.1">
    <property type="nucleotide sequence ID" value="NZ_BHVT01000027.1"/>
</dbReference>
<feature type="transmembrane region" description="Helical" evidence="6">
    <location>
        <begin position="112"/>
        <end position="137"/>
    </location>
</feature>
<keyword evidence="3 6" id="KW-0812">Transmembrane</keyword>
<reference evidence="7 8" key="1">
    <citation type="submission" date="2019-03" db="EMBL/GenBank/DDBJ databases">
        <title>Genomic Encyclopedia of Type Strains, Phase IV (KMG-IV): sequencing the most valuable type-strain genomes for metagenomic binning, comparative biology and taxonomic classification.</title>
        <authorList>
            <person name="Goeker M."/>
        </authorList>
    </citation>
    <scope>NUCLEOTIDE SEQUENCE [LARGE SCALE GENOMIC DNA]</scope>
    <source>
        <strain evidence="7 8">DSM 100309</strain>
    </source>
</reference>
<name>A0A4R3XZC4_9PROT</name>
<feature type="transmembrane region" description="Helical" evidence="6">
    <location>
        <begin position="12"/>
        <end position="35"/>
    </location>
</feature>
<feature type="transmembrane region" description="Helical" evidence="6">
    <location>
        <begin position="222"/>
        <end position="240"/>
    </location>
</feature>
<evidence type="ECO:0000313" key="7">
    <source>
        <dbReference type="EMBL" id="TCV84726.1"/>
    </source>
</evidence>
<proteinExistence type="predicted"/>
<dbReference type="Pfam" id="PF12679">
    <property type="entry name" value="ABC2_membrane_2"/>
    <property type="match status" value="1"/>
</dbReference>
<keyword evidence="4 6" id="KW-1133">Transmembrane helix</keyword>
<sequence length="247" mass="26725">MIFVIAAKDLKTLFSSPLAWIILAILNLIIAYLFLSQIDAYLALQAQLAQLLNPPGVTEIVISPLFGGAAIVLMMVVPILSMRLLSEEKRHQTLTLLISAPVSMTEIVLGKFVGLMAFLLLVIGFLVIMSFSLYIGGTLDSGLIISNLTGIILLVASFAALSLYISSLTAHPMIAAIGGLGSLLGLWIINLSATDPASLLHTFSLIKHFESFNRGLLNTADIAFYIIFIVVFLVLAIRQLDKDRLRG</sequence>